<dbReference type="STRING" id="312017.Q245J6"/>
<dbReference type="eggNOG" id="KOG0660">
    <property type="taxonomic scope" value="Eukaryota"/>
</dbReference>
<dbReference type="Gene3D" id="3.80.10.10">
    <property type="entry name" value="Ribonuclease Inhibitor"/>
    <property type="match status" value="2"/>
</dbReference>
<keyword evidence="2" id="KW-0808">Transferase</keyword>
<evidence type="ECO:0000313" key="2">
    <source>
        <dbReference type="EMBL" id="EAS03636.3"/>
    </source>
</evidence>
<dbReference type="EMBL" id="GG662474">
    <property type="protein sequence ID" value="EAS03636.3"/>
    <property type="molecule type" value="Genomic_DNA"/>
</dbReference>
<dbReference type="PROSITE" id="PS50011">
    <property type="entry name" value="PROTEIN_KINASE_DOM"/>
    <property type="match status" value="1"/>
</dbReference>
<keyword evidence="3" id="KW-1185">Reference proteome</keyword>
<dbReference type="InterPro" id="IPR011009">
    <property type="entry name" value="Kinase-like_dom_sf"/>
</dbReference>
<reference evidence="3" key="1">
    <citation type="journal article" date="2006" name="PLoS Biol.">
        <title>Macronuclear genome sequence of the ciliate Tetrahymena thermophila, a model eukaryote.</title>
        <authorList>
            <person name="Eisen J.A."/>
            <person name="Coyne R.S."/>
            <person name="Wu M."/>
            <person name="Wu D."/>
            <person name="Thiagarajan M."/>
            <person name="Wortman J.R."/>
            <person name="Badger J.H."/>
            <person name="Ren Q."/>
            <person name="Amedeo P."/>
            <person name="Jones K.M."/>
            <person name="Tallon L.J."/>
            <person name="Delcher A.L."/>
            <person name="Salzberg S.L."/>
            <person name="Silva J.C."/>
            <person name="Haas B.J."/>
            <person name="Majoros W.H."/>
            <person name="Farzad M."/>
            <person name="Carlton J.M."/>
            <person name="Smith R.K. Jr."/>
            <person name="Garg J."/>
            <person name="Pearlman R.E."/>
            <person name="Karrer K.M."/>
            <person name="Sun L."/>
            <person name="Manning G."/>
            <person name="Elde N.C."/>
            <person name="Turkewitz A.P."/>
            <person name="Asai D.J."/>
            <person name="Wilkes D.E."/>
            <person name="Wang Y."/>
            <person name="Cai H."/>
            <person name="Collins K."/>
            <person name="Stewart B.A."/>
            <person name="Lee S.R."/>
            <person name="Wilamowska K."/>
            <person name="Weinberg Z."/>
            <person name="Ruzzo W.L."/>
            <person name="Wloga D."/>
            <person name="Gaertig J."/>
            <person name="Frankel J."/>
            <person name="Tsao C.-C."/>
            <person name="Gorovsky M.A."/>
            <person name="Keeling P.J."/>
            <person name="Waller R.F."/>
            <person name="Patron N.J."/>
            <person name="Cherry J.M."/>
            <person name="Stover N.A."/>
            <person name="Krieger C.J."/>
            <person name="del Toro C."/>
            <person name="Ryder H.F."/>
            <person name="Williamson S.C."/>
            <person name="Barbeau R.A."/>
            <person name="Hamilton E.P."/>
            <person name="Orias E."/>
        </authorList>
    </citation>
    <scope>NUCLEOTIDE SEQUENCE [LARGE SCALE GENOMIC DNA]</scope>
    <source>
        <strain evidence="3">SB210</strain>
    </source>
</reference>
<dbReference type="Proteomes" id="UP000009168">
    <property type="component" value="Unassembled WGS sequence"/>
</dbReference>
<evidence type="ECO:0000313" key="3">
    <source>
        <dbReference type="Proteomes" id="UP000009168"/>
    </source>
</evidence>
<proteinExistence type="predicted"/>
<dbReference type="InterPro" id="IPR008271">
    <property type="entry name" value="Ser/Thr_kinase_AS"/>
</dbReference>
<dbReference type="InterPro" id="IPR006553">
    <property type="entry name" value="Leu-rich_rpt_Cys-con_subtyp"/>
</dbReference>
<dbReference type="PANTHER" id="PTHR24362">
    <property type="entry name" value="SERINE/THREONINE-PROTEIN KINASE NEK"/>
    <property type="match status" value="1"/>
</dbReference>
<dbReference type="GO" id="GO:0004672">
    <property type="term" value="F:protein kinase activity"/>
    <property type="evidence" value="ECO:0007669"/>
    <property type="project" value="InterPro"/>
</dbReference>
<dbReference type="RefSeq" id="XP_001023882.3">
    <property type="nucleotide sequence ID" value="XM_001023882.3"/>
</dbReference>
<dbReference type="GO" id="GO:0005524">
    <property type="term" value="F:ATP binding"/>
    <property type="evidence" value="ECO:0007669"/>
    <property type="project" value="InterPro"/>
</dbReference>
<organism evidence="2 3">
    <name type="scientific">Tetrahymena thermophila (strain SB210)</name>
    <dbReference type="NCBI Taxonomy" id="312017"/>
    <lineage>
        <taxon>Eukaryota</taxon>
        <taxon>Sar</taxon>
        <taxon>Alveolata</taxon>
        <taxon>Ciliophora</taxon>
        <taxon>Intramacronucleata</taxon>
        <taxon>Oligohymenophorea</taxon>
        <taxon>Hymenostomatida</taxon>
        <taxon>Tetrahymenina</taxon>
        <taxon>Tetrahymenidae</taxon>
        <taxon>Tetrahymena</taxon>
    </lineage>
</organism>
<dbReference type="InterPro" id="IPR032675">
    <property type="entry name" value="LRR_dom_sf"/>
</dbReference>
<accession>Q245J6</accession>
<dbReference type="SMART" id="SM00220">
    <property type="entry name" value="S_TKc"/>
    <property type="match status" value="1"/>
</dbReference>
<dbReference type="Pfam" id="PF00069">
    <property type="entry name" value="Pkinase"/>
    <property type="match status" value="1"/>
</dbReference>
<dbReference type="InterPro" id="IPR000719">
    <property type="entry name" value="Prot_kinase_dom"/>
</dbReference>
<protein>
    <submittedName>
        <fullName evidence="2">Kinase domain protein</fullName>
    </submittedName>
</protein>
<keyword evidence="2" id="KW-0418">Kinase</keyword>
<gene>
    <name evidence="2" type="ORF">TTHERM_00248520</name>
</gene>
<dbReference type="OrthoDB" id="120976at2759"/>
<dbReference type="PROSITE" id="PS00108">
    <property type="entry name" value="PROTEIN_KINASE_ST"/>
    <property type="match status" value="1"/>
</dbReference>
<name>Q245J6_TETTS</name>
<dbReference type="PANTHER" id="PTHR24362:SF309">
    <property type="entry name" value="PROTEIN KINASE DOMAIN-CONTAINING PROTEIN"/>
    <property type="match status" value="1"/>
</dbReference>
<dbReference type="Gene3D" id="1.10.510.10">
    <property type="entry name" value="Transferase(Phosphotransferase) domain 1"/>
    <property type="match status" value="1"/>
</dbReference>
<dbReference type="GeneID" id="7824068"/>
<dbReference type="SMART" id="SM00367">
    <property type="entry name" value="LRR_CC"/>
    <property type="match status" value="3"/>
</dbReference>
<dbReference type="AlphaFoldDB" id="Q245J6"/>
<dbReference type="HOGENOM" id="CLU_426132_0_0_1"/>
<evidence type="ECO:0000259" key="1">
    <source>
        <dbReference type="PROSITE" id="PS50011"/>
    </source>
</evidence>
<dbReference type="SUPFAM" id="SSF56112">
    <property type="entry name" value="Protein kinase-like (PK-like)"/>
    <property type="match status" value="1"/>
</dbReference>
<dbReference type="SUPFAM" id="SSF52047">
    <property type="entry name" value="RNI-like"/>
    <property type="match status" value="1"/>
</dbReference>
<dbReference type="InParanoid" id="Q245J6"/>
<dbReference type="KEGG" id="tet:TTHERM_00248520"/>
<sequence length="649" mass="75275">MGQIIHGSYQSQQIQEFCEQNSIDINIFQNQIKFLSQMKYQYVGILGNGLFGQQIQAYSENYQSVAIKIIYSKNSGLETALKQSTKYKQIKNTQHLAQIHEIVYNPSLNTYYIVQELADCSLKEILESCKLTDKQIYETTLQLLEGLAELENLGLIHGDIKTENILYNRPKNKFMFTDFGLAQVLMKSNKPASSNSKQLQRTQIYGAPELEKEQDTSRFQNKMDTYALGMVLSEIIIGKGFELEESIDIKNNNDIQDYIPFDSHHKFYIEKIILNMVKVSKKERQETSELINTLKKNFEFNEQDLMAIYIKEISKLLQNQQKISKDYQMYYQKYFSQRNLQKISANESRTQIGDGQLYGIIDAIKLCKNIQELELQFYVNLITDSGLFAITSLVNDHSKSLEILTINFEENQIRDRGILQLFQSINKCLLLRKLSLSFTKNRITDDGFRGLIPLANSSQIQLQELKLHFSENQITGNGLIDVLKALQQQKKLTSLSLYLADICINDQDFYGITEVLTNFKQLHELKLCFQRNDLSSDGFKGLAEIFKDNILLQSLEFYFQQNKIDDQGLISVVDKLQFCQKLQLVELFFSENRITDHGLIGTADSLRKCKQLKDIYIDFSENKIQEKQRIQQIFDGNFKGKMNFYSIDF</sequence>
<feature type="domain" description="Protein kinase" evidence="1">
    <location>
        <begin position="40"/>
        <end position="298"/>
    </location>
</feature>